<sequence length="211" mass="24780">MADMRRIGFEMEFFKWFQMTGRIENSTEKSDKTSTLLTVADIDRVVEQNNYSNQILYVISRQIEDTKPTQIRRPTPTSALSNHYIEPNPGFKLPEFSKEKFPKLFDSFQFTGSIIDKINEQLNNFNVSKKLSNGRFHNMKNYHNKPSFPDLQYEENAFLSTSSHEGRSIIEWNINGLEDHQIYNKLHEMGVAITAYKMREKRNLIGRNLED</sequence>
<protein>
    <recommendedName>
        <fullName evidence="1">DUF7746 domain-containing protein</fullName>
    </recommendedName>
</protein>
<evidence type="ECO:0000313" key="3">
    <source>
        <dbReference type="Proteomes" id="UP000824120"/>
    </source>
</evidence>
<reference evidence="2 3" key="1">
    <citation type="submission" date="2020-09" db="EMBL/GenBank/DDBJ databases">
        <title>De no assembly of potato wild relative species, Solanum commersonii.</title>
        <authorList>
            <person name="Cho K."/>
        </authorList>
    </citation>
    <scope>NUCLEOTIDE SEQUENCE [LARGE SCALE GENOMIC DNA]</scope>
    <source>
        <strain evidence="2">LZ3.2</strain>
        <tissue evidence="2">Leaf</tissue>
    </source>
</reference>
<accession>A0A9J5X007</accession>
<keyword evidence="3" id="KW-1185">Reference proteome</keyword>
<dbReference type="Proteomes" id="UP000824120">
    <property type="component" value="Chromosome 10"/>
</dbReference>
<dbReference type="AlphaFoldDB" id="A0A9J5X007"/>
<gene>
    <name evidence="2" type="ORF">H5410_051957</name>
</gene>
<evidence type="ECO:0000259" key="1">
    <source>
        <dbReference type="Pfam" id="PF24925"/>
    </source>
</evidence>
<dbReference type="EMBL" id="JACXVP010000010">
    <property type="protein sequence ID" value="KAG5581330.1"/>
    <property type="molecule type" value="Genomic_DNA"/>
</dbReference>
<dbReference type="OrthoDB" id="1435963at2759"/>
<comment type="caution">
    <text evidence="2">The sequence shown here is derived from an EMBL/GenBank/DDBJ whole genome shotgun (WGS) entry which is preliminary data.</text>
</comment>
<dbReference type="InterPro" id="IPR056648">
    <property type="entry name" value="DUF7746"/>
</dbReference>
<evidence type="ECO:0000313" key="2">
    <source>
        <dbReference type="EMBL" id="KAG5581330.1"/>
    </source>
</evidence>
<organism evidence="2 3">
    <name type="scientific">Solanum commersonii</name>
    <name type="common">Commerson's wild potato</name>
    <name type="synonym">Commerson's nightshade</name>
    <dbReference type="NCBI Taxonomy" id="4109"/>
    <lineage>
        <taxon>Eukaryota</taxon>
        <taxon>Viridiplantae</taxon>
        <taxon>Streptophyta</taxon>
        <taxon>Embryophyta</taxon>
        <taxon>Tracheophyta</taxon>
        <taxon>Spermatophyta</taxon>
        <taxon>Magnoliopsida</taxon>
        <taxon>eudicotyledons</taxon>
        <taxon>Gunneridae</taxon>
        <taxon>Pentapetalae</taxon>
        <taxon>asterids</taxon>
        <taxon>lamiids</taxon>
        <taxon>Solanales</taxon>
        <taxon>Solanaceae</taxon>
        <taxon>Solanoideae</taxon>
        <taxon>Solaneae</taxon>
        <taxon>Solanum</taxon>
    </lineage>
</organism>
<proteinExistence type="predicted"/>
<dbReference type="Pfam" id="PF24925">
    <property type="entry name" value="DUF7746"/>
    <property type="match status" value="1"/>
</dbReference>
<feature type="domain" description="DUF7746" evidence="1">
    <location>
        <begin position="165"/>
        <end position="200"/>
    </location>
</feature>
<name>A0A9J5X007_SOLCO</name>